<dbReference type="InterPro" id="IPR036249">
    <property type="entry name" value="Thioredoxin-like_sf"/>
</dbReference>
<dbReference type="PROSITE" id="PS51257">
    <property type="entry name" value="PROKAR_LIPOPROTEIN"/>
    <property type="match status" value="1"/>
</dbReference>
<keyword evidence="1" id="KW-0732">Signal</keyword>
<evidence type="ECO:0000256" key="1">
    <source>
        <dbReference type="SAM" id="SignalP"/>
    </source>
</evidence>
<evidence type="ECO:0000313" key="3">
    <source>
        <dbReference type="Proteomes" id="UP000466966"/>
    </source>
</evidence>
<dbReference type="OrthoDB" id="14727at2"/>
<keyword evidence="3" id="KW-1185">Reference proteome</keyword>
<protein>
    <submittedName>
        <fullName evidence="2">DUF411 domain-containing protein</fullName>
    </submittedName>
</protein>
<reference evidence="2 3" key="1">
    <citation type="submission" date="2019-12" db="EMBL/GenBank/DDBJ databases">
        <title>Genomic-based taxomic classification of the family Erythrobacteraceae.</title>
        <authorList>
            <person name="Xu L."/>
        </authorList>
    </citation>
    <scope>NUCLEOTIDE SEQUENCE [LARGE SCALE GENOMIC DNA]</scope>
    <source>
        <strain evidence="2 3">M0322</strain>
    </source>
</reference>
<gene>
    <name evidence="2" type="ORF">GRI99_17905</name>
</gene>
<dbReference type="SUPFAM" id="SSF52833">
    <property type="entry name" value="Thioredoxin-like"/>
    <property type="match status" value="1"/>
</dbReference>
<feature type="chain" id="PRO_5032791181" evidence="1">
    <location>
        <begin position="32"/>
        <end position="155"/>
    </location>
</feature>
<dbReference type="EMBL" id="WTYV01000010">
    <property type="protein sequence ID" value="MXO73495.1"/>
    <property type="molecule type" value="Genomic_DNA"/>
</dbReference>
<accession>A0A844YYT9</accession>
<sequence length="155" mass="16555">MTRDSFRRFAFNSSATILVALIAACSNVAQAVTYTMFRDPECGCCEAWAAHIEQSMEAEVTTVDSPDMAKVKAENGVPQELRSCHTMVVDGYVIEGHVPAEAIVRLLRERPEGVTGLAVPGMPMGSPGMEAGGNVQPYAVIAFGAEGQAVFARYP</sequence>
<dbReference type="Proteomes" id="UP000466966">
    <property type="component" value="Unassembled WGS sequence"/>
</dbReference>
<name>A0A844YYT9_9SPHN</name>
<organism evidence="2 3">
    <name type="scientific">Alteraurantiacibacter buctensis</name>
    <dbReference type="NCBI Taxonomy" id="1503981"/>
    <lineage>
        <taxon>Bacteria</taxon>
        <taxon>Pseudomonadati</taxon>
        <taxon>Pseudomonadota</taxon>
        <taxon>Alphaproteobacteria</taxon>
        <taxon>Sphingomonadales</taxon>
        <taxon>Erythrobacteraceae</taxon>
        <taxon>Alteraurantiacibacter</taxon>
    </lineage>
</organism>
<comment type="caution">
    <text evidence="2">The sequence shown here is derived from an EMBL/GenBank/DDBJ whole genome shotgun (WGS) entry which is preliminary data.</text>
</comment>
<feature type="signal peptide" evidence="1">
    <location>
        <begin position="1"/>
        <end position="31"/>
    </location>
</feature>
<proteinExistence type="predicted"/>
<dbReference type="RefSeq" id="WP_160773420.1">
    <property type="nucleotide sequence ID" value="NZ_WTYV01000010.1"/>
</dbReference>
<evidence type="ECO:0000313" key="2">
    <source>
        <dbReference type="EMBL" id="MXO73495.1"/>
    </source>
</evidence>
<dbReference type="Pfam" id="PF04214">
    <property type="entry name" value="DUF411"/>
    <property type="match status" value="1"/>
</dbReference>
<dbReference type="InterPro" id="IPR007332">
    <property type="entry name" value="DUF411"/>
</dbReference>
<dbReference type="AlphaFoldDB" id="A0A844YYT9"/>